<evidence type="ECO:0000259" key="5">
    <source>
        <dbReference type="Pfam" id="PF00496"/>
    </source>
</evidence>
<dbReference type="InterPro" id="IPR000914">
    <property type="entry name" value="SBP_5_dom"/>
</dbReference>
<dbReference type="Gene3D" id="3.40.190.10">
    <property type="entry name" value="Periplasmic binding protein-like II"/>
    <property type="match status" value="1"/>
</dbReference>
<evidence type="ECO:0000313" key="7">
    <source>
        <dbReference type="Proteomes" id="UP001597111"/>
    </source>
</evidence>
<feature type="domain" description="Solute-binding protein family 5" evidence="5">
    <location>
        <begin position="114"/>
        <end position="475"/>
    </location>
</feature>
<proteinExistence type="inferred from homology"/>
<dbReference type="AlphaFoldDB" id="A0ABD6B7K6"/>
<comment type="caution">
    <text evidence="6">The sequence shown here is derived from an EMBL/GenBank/DDBJ whole genome shotgun (WGS) entry which is preliminary data.</text>
</comment>
<keyword evidence="3" id="KW-0732">Signal</keyword>
<evidence type="ECO:0000256" key="1">
    <source>
        <dbReference type="ARBA" id="ARBA00005695"/>
    </source>
</evidence>
<dbReference type="InterPro" id="IPR030678">
    <property type="entry name" value="Peptide/Ni-bd"/>
</dbReference>
<dbReference type="PANTHER" id="PTHR30290:SF9">
    <property type="entry name" value="OLIGOPEPTIDE-BINDING PROTEIN APPA"/>
    <property type="match status" value="1"/>
</dbReference>
<reference evidence="6 7" key="1">
    <citation type="journal article" date="2019" name="Int. J. Syst. Evol. Microbiol.">
        <title>The Global Catalogue of Microorganisms (GCM) 10K type strain sequencing project: providing services to taxonomists for standard genome sequencing and annotation.</title>
        <authorList>
            <consortium name="The Broad Institute Genomics Platform"/>
            <consortium name="The Broad Institute Genome Sequencing Center for Infectious Disease"/>
            <person name="Wu L."/>
            <person name="Ma J."/>
        </authorList>
    </citation>
    <scope>NUCLEOTIDE SEQUENCE [LARGE SCALE GENOMIC DNA]</scope>
    <source>
        <strain evidence="6 7">CGMCC 1.12285</strain>
    </source>
</reference>
<evidence type="ECO:0000256" key="3">
    <source>
        <dbReference type="ARBA" id="ARBA00022729"/>
    </source>
</evidence>
<dbReference type="EMBL" id="JBHUDH010000130">
    <property type="protein sequence ID" value="MFD1526889.1"/>
    <property type="molecule type" value="Genomic_DNA"/>
</dbReference>
<dbReference type="Gene3D" id="3.10.105.10">
    <property type="entry name" value="Dipeptide-binding Protein, Domain 3"/>
    <property type="match status" value="1"/>
</dbReference>
<dbReference type="GO" id="GO:0042597">
    <property type="term" value="C:periplasmic space"/>
    <property type="evidence" value="ECO:0007669"/>
    <property type="project" value="UniProtKB-ARBA"/>
</dbReference>
<dbReference type="InterPro" id="IPR039424">
    <property type="entry name" value="SBP_5"/>
</dbReference>
<dbReference type="CDD" id="cd00995">
    <property type="entry name" value="PBP2_NikA_DppA_OppA_like"/>
    <property type="match status" value="1"/>
</dbReference>
<protein>
    <submittedName>
        <fullName evidence="6">ABC transporter substrate-binding protein</fullName>
    </submittedName>
</protein>
<feature type="compositionally biased region" description="Low complexity" evidence="4">
    <location>
        <begin position="43"/>
        <end position="55"/>
    </location>
</feature>
<name>A0ABD6B7K6_9EURY</name>
<accession>A0ABD6B7K6</accession>
<keyword evidence="2" id="KW-0813">Transport</keyword>
<evidence type="ECO:0000313" key="6">
    <source>
        <dbReference type="EMBL" id="MFD1526889.1"/>
    </source>
</evidence>
<dbReference type="PANTHER" id="PTHR30290">
    <property type="entry name" value="PERIPLASMIC BINDING COMPONENT OF ABC TRANSPORTER"/>
    <property type="match status" value="1"/>
</dbReference>
<sequence>MAPDTEWTDEALSGPEIDRRTAISLLGAAGLGGLAGCTGGDGTETPTEGGTDDGTASPTATPPSEDQFGGRLQAGWYTGAIEQMDPPYISVGQYFQLASNVFNGLTTLKPDLTVRGDLAEDWTVEDDGATFTFQLRDDVTFHNGEQFTAEDVRYTINRTIQEEAPAASKLSSLQPVDDGGVEVVGDYEVTLRFEEPNAVALIYLTRGPGRAATIVNQTAIEEMGADQYGVTPVGTGPFQVTEHEVGSGVTLDAYDDYFETDENGNQLPYLDGIDVQPIPEPASIVNALRAGDIDFANMLPLQNLQQIEDAQNARVDSKPGINWTGFAMNQEREPFGDRQVRRGIAKVIDNQAFVDSAFFGNALADTGVLNKGTAWVWREEGEKPSDQQYAPEEGKQLLEDAGADGASFSILANSGNLRAAEAMRNQLNNAGLDVSIDQVTSSTYWTRYEEGEYDTTISGSVIDPDPDQSLWNFYRLPDEGGVWNWVNHVDEEVHQLLAEQRGTVDRDARREVLWELEDKLIQDVPHAYLHHQDDIAGVSTSVQGFQHIPGLRYFHTVYLDE</sequence>
<evidence type="ECO:0000256" key="2">
    <source>
        <dbReference type="ARBA" id="ARBA00022448"/>
    </source>
</evidence>
<dbReference type="PIRSF" id="PIRSF002741">
    <property type="entry name" value="MppA"/>
    <property type="match status" value="1"/>
</dbReference>
<feature type="region of interest" description="Disordered" evidence="4">
    <location>
        <begin position="35"/>
        <end position="69"/>
    </location>
</feature>
<evidence type="ECO:0000256" key="4">
    <source>
        <dbReference type="SAM" id="MobiDB-lite"/>
    </source>
</evidence>
<organism evidence="6 7">
    <name type="scientific">Halolamina salina</name>
    <dbReference type="NCBI Taxonomy" id="1220023"/>
    <lineage>
        <taxon>Archaea</taxon>
        <taxon>Methanobacteriati</taxon>
        <taxon>Methanobacteriota</taxon>
        <taxon>Stenosarchaea group</taxon>
        <taxon>Halobacteria</taxon>
        <taxon>Halobacteriales</taxon>
        <taxon>Haloferacaceae</taxon>
    </lineage>
</organism>
<dbReference type="Gene3D" id="3.90.76.10">
    <property type="entry name" value="Dipeptide-binding Protein, Domain 1"/>
    <property type="match status" value="1"/>
</dbReference>
<dbReference type="RefSeq" id="WP_379730925.1">
    <property type="nucleotide sequence ID" value="NZ_JBHSWZ010000035.1"/>
</dbReference>
<keyword evidence="7" id="KW-1185">Reference proteome</keyword>
<dbReference type="Pfam" id="PF00496">
    <property type="entry name" value="SBP_bac_5"/>
    <property type="match status" value="1"/>
</dbReference>
<comment type="similarity">
    <text evidence="1">Belongs to the bacterial solute-binding protein 5 family.</text>
</comment>
<dbReference type="Proteomes" id="UP001597111">
    <property type="component" value="Unassembled WGS sequence"/>
</dbReference>
<gene>
    <name evidence="6" type="ORF">ACFR9S_11395</name>
</gene>
<dbReference type="SUPFAM" id="SSF53850">
    <property type="entry name" value="Periplasmic binding protein-like II"/>
    <property type="match status" value="1"/>
</dbReference>